<dbReference type="Proteomes" id="UP000256690">
    <property type="component" value="Unassembled WGS sequence"/>
</dbReference>
<dbReference type="EMBL" id="PVWQ01000006">
    <property type="protein sequence ID" value="RDW79129.1"/>
    <property type="molecule type" value="Genomic_DNA"/>
</dbReference>
<dbReference type="RefSeq" id="XP_026603829.1">
    <property type="nucleotide sequence ID" value="XM_026747997.1"/>
</dbReference>
<proteinExistence type="predicted"/>
<evidence type="ECO:0000256" key="1">
    <source>
        <dbReference type="SAM" id="MobiDB-lite"/>
    </source>
</evidence>
<dbReference type="AlphaFoldDB" id="A0A3D8RYJ9"/>
<feature type="region of interest" description="Disordered" evidence="1">
    <location>
        <begin position="211"/>
        <end position="256"/>
    </location>
</feature>
<sequence length="384" mass="40856">MSSTNSFHSARSTMSTSTQASGPSTQNTNPYPKAQAQTQATAKAKYEQAAAACSTAALAASNAAAFYTSALQYLALAMDVTMSTTTGTLGPDDAARILATCQVGIEAAVTEAVQAAENANAAAQIAEDLAGDADEDEQEGLVEYRWLLGDENEDLDEDGDADDVSVLGEIFETESVMGEWEALKTNLMTSGSEGPGSGKRGPNVQIVRVDGNCDTPDIRSHAHAAGNDAQYTPETTCSSDSPTAHRPPTPPPKSCWGAEVGEFAGGLVTKRPSAESLYTAFGEVTEILFFDTLVLVEPIDKHDLAGFQKVSLPDLRMFARTVYETPPEIGEESWGFLLTEESDRALLCGVGRVVGVAKDEKVCLVKREDPDCEEEEWFDVCLLD</sequence>
<accession>A0A3D8RYJ9</accession>
<comment type="caution">
    <text evidence="2">The sequence shown here is derived from an EMBL/GenBank/DDBJ whole genome shotgun (WGS) entry which is preliminary data.</text>
</comment>
<feature type="compositionally biased region" description="Polar residues" evidence="1">
    <location>
        <begin position="229"/>
        <end position="242"/>
    </location>
</feature>
<evidence type="ECO:0000313" key="2">
    <source>
        <dbReference type="EMBL" id="RDW79129.1"/>
    </source>
</evidence>
<feature type="compositionally biased region" description="Polar residues" evidence="1">
    <location>
        <begin position="1"/>
        <end position="30"/>
    </location>
</feature>
<organism evidence="2 3">
    <name type="scientific">Aspergillus mulundensis</name>
    <dbReference type="NCBI Taxonomy" id="1810919"/>
    <lineage>
        <taxon>Eukaryota</taxon>
        <taxon>Fungi</taxon>
        <taxon>Dikarya</taxon>
        <taxon>Ascomycota</taxon>
        <taxon>Pezizomycotina</taxon>
        <taxon>Eurotiomycetes</taxon>
        <taxon>Eurotiomycetidae</taxon>
        <taxon>Eurotiales</taxon>
        <taxon>Aspergillaceae</taxon>
        <taxon>Aspergillus</taxon>
        <taxon>Aspergillus subgen. Nidulantes</taxon>
    </lineage>
</organism>
<dbReference type="GeneID" id="38116351"/>
<gene>
    <name evidence="2" type="ORF">DSM5745_05981</name>
</gene>
<keyword evidence="3" id="KW-1185">Reference proteome</keyword>
<protein>
    <submittedName>
        <fullName evidence="2">Uncharacterized protein</fullName>
    </submittedName>
</protein>
<evidence type="ECO:0000313" key="3">
    <source>
        <dbReference type="Proteomes" id="UP000256690"/>
    </source>
</evidence>
<reference evidence="2 3" key="1">
    <citation type="journal article" date="2018" name="IMA Fungus">
        <title>IMA Genome-F 9: Draft genome sequence of Annulohypoxylon stygium, Aspergillus mulundensis, Berkeleyomyces basicola (syn. Thielaviopsis basicola), Ceratocystis smalleyi, two Cercospora beticola strains, Coleophoma cylindrospora, Fusarium fracticaudum, Phialophora cf. hyalina, and Morchella septimelata.</title>
        <authorList>
            <person name="Wingfield B.D."/>
            <person name="Bills G.F."/>
            <person name="Dong Y."/>
            <person name="Huang W."/>
            <person name="Nel W.J."/>
            <person name="Swalarsk-Parry B.S."/>
            <person name="Vaghefi N."/>
            <person name="Wilken P.M."/>
            <person name="An Z."/>
            <person name="de Beer Z.W."/>
            <person name="De Vos L."/>
            <person name="Chen L."/>
            <person name="Duong T.A."/>
            <person name="Gao Y."/>
            <person name="Hammerbacher A."/>
            <person name="Kikkert J.R."/>
            <person name="Li Y."/>
            <person name="Li H."/>
            <person name="Li K."/>
            <person name="Li Q."/>
            <person name="Liu X."/>
            <person name="Ma X."/>
            <person name="Naidoo K."/>
            <person name="Pethybridge S.J."/>
            <person name="Sun J."/>
            <person name="Steenkamp E.T."/>
            <person name="van der Nest M.A."/>
            <person name="van Wyk S."/>
            <person name="Wingfield M.J."/>
            <person name="Xiong C."/>
            <person name="Yue Q."/>
            <person name="Zhang X."/>
        </authorList>
    </citation>
    <scope>NUCLEOTIDE SEQUENCE [LARGE SCALE GENOMIC DNA]</scope>
    <source>
        <strain evidence="2 3">DSM 5745</strain>
    </source>
</reference>
<name>A0A3D8RYJ9_9EURO</name>
<feature type="region of interest" description="Disordered" evidence="1">
    <location>
        <begin position="1"/>
        <end position="36"/>
    </location>
</feature>